<gene>
    <name evidence="2" type="ORF">DU505_06670</name>
</gene>
<dbReference type="Proteomes" id="UP000252405">
    <property type="component" value="Unassembled WGS sequence"/>
</dbReference>
<evidence type="ECO:0000256" key="1">
    <source>
        <dbReference type="SAM" id="Phobius"/>
    </source>
</evidence>
<dbReference type="AlphaFoldDB" id="A0A368U0R0"/>
<dbReference type="RefSeq" id="WP_114478204.1">
    <property type="nucleotide sequence ID" value="NZ_QPII01000003.1"/>
</dbReference>
<keyword evidence="1" id="KW-0812">Transmembrane</keyword>
<evidence type="ECO:0000313" key="3">
    <source>
        <dbReference type="Proteomes" id="UP000252405"/>
    </source>
</evidence>
<keyword evidence="3" id="KW-1185">Reference proteome</keyword>
<name>A0A368U0R0_9GAMM</name>
<feature type="transmembrane region" description="Helical" evidence="1">
    <location>
        <begin position="56"/>
        <end position="82"/>
    </location>
</feature>
<organism evidence="2 3">
    <name type="scientific">Billgrantia montanilacus</name>
    <dbReference type="NCBI Taxonomy" id="2282305"/>
    <lineage>
        <taxon>Bacteria</taxon>
        <taxon>Pseudomonadati</taxon>
        <taxon>Pseudomonadota</taxon>
        <taxon>Gammaproteobacteria</taxon>
        <taxon>Oceanospirillales</taxon>
        <taxon>Halomonadaceae</taxon>
        <taxon>Billgrantia</taxon>
    </lineage>
</organism>
<dbReference type="EMBL" id="QPII01000003">
    <property type="protein sequence ID" value="RCV90608.1"/>
    <property type="molecule type" value="Genomic_DNA"/>
</dbReference>
<proteinExistence type="predicted"/>
<accession>A0A368U0R0</accession>
<protein>
    <submittedName>
        <fullName evidence="2">Uncharacterized protein</fullName>
    </submittedName>
</protein>
<feature type="transmembrane region" description="Helical" evidence="1">
    <location>
        <begin position="26"/>
        <end position="44"/>
    </location>
</feature>
<sequence>MRNKLATVIIENPRQIGWGYRIRDTLITLATLTLWALLLTRLYAFFTEEGAFLEQIYSLVMLRVVIVGFIVTFLIFHCWAIYNRHIYTRNLKWQHPDIEHSFEQNTVQTLEEAVH</sequence>
<reference evidence="2 3" key="1">
    <citation type="submission" date="2018-07" db="EMBL/GenBank/DDBJ databases">
        <title>Halomonas montanilacus sp. nov., isolated from Lake Pengyan on Tibetan Plateau.</title>
        <authorList>
            <person name="Lu H."/>
            <person name="Xing P."/>
            <person name="Wu Q."/>
        </authorList>
    </citation>
    <scope>NUCLEOTIDE SEQUENCE [LARGE SCALE GENOMIC DNA]</scope>
    <source>
        <strain evidence="2 3">PYC7W</strain>
    </source>
</reference>
<evidence type="ECO:0000313" key="2">
    <source>
        <dbReference type="EMBL" id="RCV90608.1"/>
    </source>
</evidence>
<dbReference type="OrthoDB" id="6172144at2"/>
<comment type="caution">
    <text evidence="2">The sequence shown here is derived from an EMBL/GenBank/DDBJ whole genome shotgun (WGS) entry which is preliminary data.</text>
</comment>
<keyword evidence="1" id="KW-0472">Membrane</keyword>
<keyword evidence="1" id="KW-1133">Transmembrane helix</keyword>